<evidence type="ECO:0000256" key="3">
    <source>
        <dbReference type="ARBA" id="ARBA00022519"/>
    </source>
</evidence>
<sequence length="631" mass="70684">MLEKIREGSQGPVAKIILGLVIFSFALAGVGSYINSGSEPSAAEVNGNEIKRSQLERAYENEKARMESQFGEMFSQIASDPAYLANFKQGILERLISEKLISDLATRLDIRISDEEIKKTIFEMPEFQVDGKFNNDRYLQLLTRANYTPAKFRDSMREDLTRRALVQAITDTGFVLEHEAKAFQALQLQKRNLEYLEIPVELFRDSVEATEEEIQAYYDMNLDKYETPQQIDLAYVELKLEDVAANIEVTEQEIAEFYQANQSSYLKPERRRASHILIDSSEDAQAAEEEATKLLAEINAGADFSELAKTHSDDTFSGENGGDLDFFTKGVMDPAFEEAAFALQQVGDVSELVESSFGFHIIKLTGIEEETVKPLQEVRDDLVSQIQNDKARDIFLEKQQTLADLAFEIPTTLADAAEAVDLEVKHTGLTALTSQSFPFNERKVTEAALSDDVREQGYNSSVIEISGEHLVVVRVNEYQEARTLPLQEVRAQVKASVETEMAQDVAQQWVDESTAKLAAGESIENELADFGLSFKTATEVERYGSDVPAAVVKKAFEMAEPNEQVSASWVEMNPSKFALIKVLDVLEAEVQEIDVATQQRLESALVDYHYQALIDGLREQAEVVKYQTATQ</sequence>
<feature type="transmembrane region" description="Helical" evidence="13">
    <location>
        <begin position="12"/>
        <end position="34"/>
    </location>
</feature>
<dbReference type="SUPFAM" id="SSF54534">
    <property type="entry name" value="FKBP-like"/>
    <property type="match status" value="1"/>
</dbReference>
<comment type="subcellular location">
    <subcellularLocation>
        <location evidence="1">Cell inner membrane</location>
        <topology evidence="1">Single-pass type II membrane protein</topology>
        <orientation evidence="1">Periplasmic side</orientation>
    </subcellularLocation>
</comment>
<dbReference type="Pfam" id="PF13624">
    <property type="entry name" value="SurA_N_3"/>
    <property type="match status" value="1"/>
</dbReference>
<keyword evidence="7" id="KW-0143">Chaperone</keyword>
<evidence type="ECO:0000256" key="7">
    <source>
        <dbReference type="ARBA" id="ARBA00023186"/>
    </source>
</evidence>
<keyword evidence="3" id="KW-0997">Cell inner membrane</keyword>
<organism evidence="15 16">
    <name type="scientific">Catenovulum sediminis</name>
    <dbReference type="NCBI Taxonomy" id="1740262"/>
    <lineage>
        <taxon>Bacteria</taxon>
        <taxon>Pseudomonadati</taxon>
        <taxon>Pseudomonadota</taxon>
        <taxon>Gammaproteobacteria</taxon>
        <taxon>Alteromonadales</taxon>
        <taxon>Alteromonadaceae</taxon>
        <taxon>Catenovulum</taxon>
    </lineage>
</organism>
<evidence type="ECO:0000256" key="5">
    <source>
        <dbReference type="ARBA" id="ARBA00022989"/>
    </source>
</evidence>
<name>A0ABV1RDS9_9ALTE</name>
<evidence type="ECO:0000313" key="16">
    <source>
        <dbReference type="Proteomes" id="UP001467690"/>
    </source>
</evidence>
<dbReference type="Gene3D" id="1.10.4030.10">
    <property type="entry name" value="Porin chaperone SurA, peptide-binding domain"/>
    <property type="match status" value="1"/>
</dbReference>
<dbReference type="PANTHER" id="PTHR47529:SF1">
    <property type="entry name" value="PERIPLASMIC CHAPERONE PPID"/>
    <property type="match status" value="1"/>
</dbReference>
<feature type="coiled-coil region" evidence="12">
    <location>
        <begin position="240"/>
        <end position="297"/>
    </location>
</feature>
<evidence type="ECO:0000256" key="8">
    <source>
        <dbReference type="ARBA" id="ARBA00038408"/>
    </source>
</evidence>
<dbReference type="PANTHER" id="PTHR47529">
    <property type="entry name" value="PEPTIDYL-PROLYL CIS-TRANS ISOMERASE D"/>
    <property type="match status" value="1"/>
</dbReference>
<evidence type="ECO:0000256" key="9">
    <source>
        <dbReference type="ARBA" id="ARBA00040743"/>
    </source>
</evidence>
<dbReference type="RefSeq" id="WP_350400771.1">
    <property type="nucleotide sequence ID" value="NZ_JBELOE010000078.1"/>
</dbReference>
<evidence type="ECO:0000256" key="13">
    <source>
        <dbReference type="SAM" id="Phobius"/>
    </source>
</evidence>
<feature type="domain" description="PpiC" evidence="14">
    <location>
        <begin position="268"/>
        <end position="366"/>
    </location>
</feature>
<dbReference type="InterPro" id="IPR027304">
    <property type="entry name" value="Trigger_fact/SurA_dom_sf"/>
</dbReference>
<dbReference type="InterPro" id="IPR046357">
    <property type="entry name" value="PPIase_dom_sf"/>
</dbReference>
<evidence type="ECO:0000256" key="6">
    <source>
        <dbReference type="ARBA" id="ARBA00023136"/>
    </source>
</evidence>
<dbReference type="EMBL" id="JBELOE010000078">
    <property type="protein sequence ID" value="MER2491025.1"/>
    <property type="molecule type" value="Genomic_DNA"/>
</dbReference>
<evidence type="ECO:0000256" key="4">
    <source>
        <dbReference type="ARBA" id="ARBA00022692"/>
    </source>
</evidence>
<keyword evidence="11" id="KW-0697">Rotamase</keyword>
<evidence type="ECO:0000259" key="14">
    <source>
        <dbReference type="PROSITE" id="PS50198"/>
    </source>
</evidence>
<accession>A0ABV1RDS9</accession>
<comment type="caution">
    <text evidence="15">The sequence shown here is derived from an EMBL/GenBank/DDBJ whole genome shotgun (WGS) entry which is preliminary data.</text>
</comment>
<protein>
    <recommendedName>
        <fullName evidence="9">Periplasmic chaperone PpiD</fullName>
    </recommendedName>
    <alternativeName>
        <fullName evidence="10">Periplasmic folding chaperone</fullName>
    </alternativeName>
</protein>
<keyword evidence="11" id="KW-0413">Isomerase</keyword>
<evidence type="ECO:0000256" key="1">
    <source>
        <dbReference type="ARBA" id="ARBA00004382"/>
    </source>
</evidence>
<dbReference type="Pfam" id="PF13616">
    <property type="entry name" value="Rotamase_3"/>
    <property type="match status" value="1"/>
</dbReference>
<keyword evidence="16" id="KW-1185">Reference proteome</keyword>
<keyword evidence="12" id="KW-0175">Coiled coil</keyword>
<gene>
    <name evidence="15" type="ORF">ABS311_03905</name>
</gene>
<dbReference type="Gene3D" id="3.10.50.40">
    <property type="match status" value="1"/>
</dbReference>
<dbReference type="SUPFAM" id="SSF109998">
    <property type="entry name" value="Triger factor/SurA peptide-binding domain-like"/>
    <property type="match status" value="1"/>
</dbReference>
<keyword evidence="2" id="KW-1003">Cell membrane</keyword>
<keyword evidence="4 13" id="KW-0812">Transmembrane</keyword>
<evidence type="ECO:0000313" key="15">
    <source>
        <dbReference type="EMBL" id="MER2491025.1"/>
    </source>
</evidence>
<evidence type="ECO:0000256" key="2">
    <source>
        <dbReference type="ARBA" id="ARBA00022475"/>
    </source>
</evidence>
<dbReference type="InterPro" id="IPR000297">
    <property type="entry name" value="PPIase_PpiC"/>
</dbReference>
<reference evidence="15 16" key="1">
    <citation type="submission" date="2024-06" db="EMBL/GenBank/DDBJ databases">
        <authorList>
            <person name="Chen R.Y."/>
        </authorList>
    </citation>
    <scope>NUCLEOTIDE SEQUENCE [LARGE SCALE GENOMIC DNA]</scope>
    <source>
        <strain evidence="15 16">D2</strain>
    </source>
</reference>
<dbReference type="PROSITE" id="PS50198">
    <property type="entry name" value="PPIC_PPIASE_2"/>
    <property type="match status" value="1"/>
</dbReference>
<dbReference type="Proteomes" id="UP001467690">
    <property type="component" value="Unassembled WGS sequence"/>
</dbReference>
<proteinExistence type="inferred from homology"/>
<evidence type="ECO:0000256" key="12">
    <source>
        <dbReference type="SAM" id="Coils"/>
    </source>
</evidence>
<keyword evidence="6 13" id="KW-0472">Membrane</keyword>
<keyword evidence="5 13" id="KW-1133">Transmembrane helix</keyword>
<evidence type="ECO:0000256" key="11">
    <source>
        <dbReference type="PROSITE-ProRule" id="PRU00278"/>
    </source>
</evidence>
<evidence type="ECO:0000256" key="10">
    <source>
        <dbReference type="ARBA" id="ARBA00042775"/>
    </source>
</evidence>
<comment type="similarity">
    <text evidence="8">Belongs to the PpiD chaperone family.</text>
</comment>
<dbReference type="InterPro" id="IPR052029">
    <property type="entry name" value="PpiD_chaperone"/>
</dbReference>